<feature type="domain" description="RapZ C-terminal" evidence="1">
    <location>
        <begin position="28"/>
        <end position="131"/>
    </location>
</feature>
<proteinExistence type="predicted"/>
<gene>
    <name evidence="2" type="ORF">Hyperionvirus2_155</name>
</gene>
<dbReference type="Pfam" id="PF22740">
    <property type="entry name" value="PapZ_C"/>
    <property type="match status" value="1"/>
</dbReference>
<name>A0A3G5A6C5_9VIRU</name>
<accession>A0A3G5A6C5</accession>
<organism evidence="2">
    <name type="scientific">Hyperionvirus sp</name>
    <dbReference type="NCBI Taxonomy" id="2487770"/>
    <lineage>
        <taxon>Viruses</taxon>
        <taxon>Varidnaviria</taxon>
        <taxon>Bamfordvirae</taxon>
        <taxon>Nucleocytoviricota</taxon>
        <taxon>Megaviricetes</taxon>
        <taxon>Imitervirales</taxon>
        <taxon>Mimiviridae</taxon>
        <taxon>Klosneuvirinae</taxon>
    </lineage>
</organism>
<evidence type="ECO:0000259" key="1">
    <source>
        <dbReference type="Pfam" id="PF22740"/>
    </source>
</evidence>
<sequence>MESKGRVHIHVVGFDHPDWKKHTIKFMGASEGYDLIFDVRQFIRRDREQKGKRDRSALLGNKTRKAILGKKNAQDCVDYIIALLEKIVGTSLSSDENKTILTKNYHIVIGCKRGKHRSVSVAHEITSRLSNLVEPHYYYAASAK</sequence>
<evidence type="ECO:0000313" key="2">
    <source>
        <dbReference type="EMBL" id="AYV82787.1"/>
    </source>
</evidence>
<reference evidence="2" key="1">
    <citation type="submission" date="2018-10" db="EMBL/GenBank/DDBJ databases">
        <title>Hidden diversity of soil giant viruses.</title>
        <authorList>
            <person name="Schulz F."/>
            <person name="Alteio L."/>
            <person name="Goudeau D."/>
            <person name="Ryan E.M."/>
            <person name="Malmstrom R.R."/>
            <person name="Blanchard J."/>
            <person name="Woyke T."/>
        </authorList>
    </citation>
    <scope>NUCLEOTIDE SEQUENCE</scope>
    <source>
        <strain evidence="2">HYV1</strain>
    </source>
</reference>
<dbReference type="InterPro" id="IPR053931">
    <property type="entry name" value="RapZ_C"/>
</dbReference>
<protein>
    <recommendedName>
        <fullName evidence="1">RapZ C-terminal domain-containing protein</fullName>
    </recommendedName>
</protein>
<dbReference type="EMBL" id="MK072384">
    <property type="protein sequence ID" value="AYV82787.1"/>
    <property type="molecule type" value="Genomic_DNA"/>
</dbReference>